<organism evidence="2 3">
    <name type="scientific">Pseudotamlana carrageenivorans</name>
    <dbReference type="NCBI Taxonomy" id="2069432"/>
    <lineage>
        <taxon>Bacteria</taxon>
        <taxon>Pseudomonadati</taxon>
        <taxon>Bacteroidota</taxon>
        <taxon>Flavobacteriia</taxon>
        <taxon>Flavobacteriales</taxon>
        <taxon>Flavobacteriaceae</taxon>
        <taxon>Pseudotamlana</taxon>
    </lineage>
</organism>
<evidence type="ECO:0008006" key="4">
    <source>
        <dbReference type="Google" id="ProtNLM"/>
    </source>
</evidence>
<dbReference type="KEGG" id="taj:C1A40_03060"/>
<gene>
    <name evidence="2" type="ORF">C1A40_03060</name>
</gene>
<evidence type="ECO:0000256" key="1">
    <source>
        <dbReference type="SAM" id="Coils"/>
    </source>
</evidence>
<keyword evidence="1" id="KW-0175">Coiled coil</keyword>
<dbReference type="EMBL" id="CP025938">
    <property type="protein sequence ID" value="AUS04514.1"/>
    <property type="molecule type" value="Genomic_DNA"/>
</dbReference>
<evidence type="ECO:0000313" key="3">
    <source>
        <dbReference type="Proteomes" id="UP000236592"/>
    </source>
</evidence>
<reference evidence="3" key="1">
    <citation type="submission" date="2018-01" db="EMBL/GenBank/DDBJ databases">
        <title>Complete genome of Tamlana sp. UJ94.</title>
        <authorList>
            <person name="Jung J."/>
            <person name="Chung D."/>
            <person name="Bae S.S."/>
            <person name="Baek K."/>
        </authorList>
    </citation>
    <scope>NUCLEOTIDE SEQUENCE [LARGE SCALE GENOMIC DNA]</scope>
    <source>
        <strain evidence="3">UJ94</strain>
    </source>
</reference>
<dbReference type="RefSeq" id="WP_102994622.1">
    <property type="nucleotide sequence ID" value="NZ_CP025938.1"/>
</dbReference>
<sequence>MSTLDLSTLSASDKEALMQQLANEAKAKKEKIKNDRKAYKELSCEFVTRNIDKLVHHNDITEILIETLFKDFEPIKAIKEQVYGNDPQDSHTSTLNDGSASITIGHNVTIKFDGTEAAGVSKIKEFIKSLSDGNNNENTIKLAKAVDTFLKINPKTGMLNPSKIIELSKLRDEFNDERFDDGLDIIFNAQIRTQNSMYVSGWKFIQHQGLSKKLTFRFSV</sequence>
<evidence type="ECO:0000313" key="2">
    <source>
        <dbReference type="EMBL" id="AUS04514.1"/>
    </source>
</evidence>
<dbReference type="Proteomes" id="UP000236592">
    <property type="component" value="Chromosome"/>
</dbReference>
<keyword evidence="3" id="KW-1185">Reference proteome</keyword>
<dbReference type="OrthoDB" id="1362414at2"/>
<name>A0A2I7SF66_9FLAO</name>
<dbReference type="AlphaFoldDB" id="A0A2I7SF66"/>
<proteinExistence type="predicted"/>
<protein>
    <recommendedName>
        <fullName evidence="4">DUF3164 domain-containing protein</fullName>
    </recommendedName>
</protein>
<feature type="coiled-coil region" evidence="1">
    <location>
        <begin position="11"/>
        <end position="45"/>
    </location>
</feature>
<accession>A0A2I7SF66</accession>